<proteinExistence type="predicted"/>
<feature type="region of interest" description="Disordered" evidence="1">
    <location>
        <begin position="1"/>
        <end position="64"/>
    </location>
</feature>
<feature type="compositionally biased region" description="Pro residues" evidence="1">
    <location>
        <begin position="52"/>
        <end position="62"/>
    </location>
</feature>
<dbReference type="RefSeq" id="WP_308712630.1">
    <property type="nucleotide sequence ID" value="NZ_JAVHUY010000010.1"/>
</dbReference>
<name>A0ABU0ZE76_9ACTN</name>
<feature type="compositionally biased region" description="Low complexity" evidence="1">
    <location>
        <begin position="1"/>
        <end position="11"/>
    </location>
</feature>
<evidence type="ECO:0000313" key="2">
    <source>
        <dbReference type="EMBL" id="MDQ7905358.1"/>
    </source>
</evidence>
<comment type="caution">
    <text evidence="2">The sequence shown here is derived from an EMBL/GenBank/DDBJ whole genome shotgun (WGS) entry which is preliminary data.</text>
</comment>
<dbReference type="Proteomes" id="UP001230908">
    <property type="component" value="Unassembled WGS sequence"/>
</dbReference>
<sequence length="240" mass="25278">MAPAATLSPPAVAAPPPVSQPSQIPPPHGAAGVPMVGPFPGQPVPAQGFPMPGQPAPPPPAGPKTRGWWRRNIWGLVALLPVLALALAPSVKDGLDLYNRHPHEAVLPSADGWTSYSDARMRLVSFGPATDLKTYGGEPFQPPGKTKAWKATIEVEAADKESVIGCNLALEDAEGRLFGAKPDELSGARTPFPSCTPEDDEAPSPWQVEMYFVTPDSARPAAVRVTSGLHLPHYARLATS</sequence>
<evidence type="ECO:0000256" key="1">
    <source>
        <dbReference type="SAM" id="MobiDB-lite"/>
    </source>
</evidence>
<accession>A0ABU0ZE76</accession>
<protein>
    <submittedName>
        <fullName evidence="2">Uncharacterized protein</fullName>
    </submittedName>
</protein>
<organism evidence="2 3">
    <name type="scientific">Phytohabitans maris</name>
    <dbReference type="NCBI Taxonomy" id="3071409"/>
    <lineage>
        <taxon>Bacteria</taxon>
        <taxon>Bacillati</taxon>
        <taxon>Actinomycetota</taxon>
        <taxon>Actinomycetes</taxon>
        <taxon>Micromonosporales</taxon>
        <taxon>Micromonosporaceae</taxon>
    </lineage>
</organism>
<feature type="compositionally biased region" description="Pro residues" evidence="1">
    <location>
        <begin position="12"/>
        <end position="28"/>
    </location>
</feature>
<dbReference type="EMBL" id="JAVHUY010000010">
    <property type="protein sequence ID" value="MDQ7905358.1"/>
    <property type="molecule type" value="Genomic_DNA"/>
</dbReference>
<reference evidence="2 3" key="1">
    <citation type="submission" date="2023-08" db="EMBL/GenBank/DDBJ databases">
        <title>Phytohabitans sansha sp. nov., isolated from marine sediment.</title>
        <authorList>
            <person name="Zhao Y."/>
            <person name="Yi K."/>
        </authorList>
    </citation>
    <scope>NUCLEOTIDE SEQUENCE [LARGE SCALE GENOMIC DNA]</scope>
    <source>
        <strain evidence="2 3">ZYX-F-186</strain>
    </source>
</reference>
<keyword evidence="3" id="KW-1185">Reference proteome</keyword>
<gene>
    <name evidence="2" type="ORF">RB614_12565</name>
</gene>
<evidence type="ECO:0000313" key="3">
    <source>
        <dbReference type="Proteomes" id="UP001230908"/>
    </source>
</evidence>